<accession>A0ABV0NTK5</accession>
<name>A0ABV0NTK5_9TELE</name>
<protein>
    <submittedName>
        <fullName evidence="2">Uncharacterized protein</fullName>
    </submittedName>
</protein>
<proteinExistence type="predicted"/>
<gene>
    <name evidence="2" type="ORF">GOODEAATRI_007034</name>
</gene>
<sequence>MIWSVAVYNGTKRQTVPKGRGHVPDFHVVVVLTLFPTPLLESLQRSHRATVQHTRASVLKPNNNRCLLVLNGVKTDRKPQEERQRAAAESRQPAKDQTGNTRTEARRFIHTRPPSRARNILAHSRARS</sequence>
<dbReference type="Proteomes" id="UP001476798">
    <property type="component" value="Unassembled WGS sequence"/>
</dbReference>
<comment type="caution">
    <text evidence="2">The sequence shown here is derived from an EMBL/GenBank/DDBJ whole genome shotgun (WGS) entry which is preliminary data.</text>
</comment>
<evidence type="ECO:0000313" key="2">
    <source>
        <dbReference type="EMBL" id="MEQ2174341.1"/>
    </source>
</evidence>
<evidence type="ECO:0000256" key="1">
    <source>
        <dbReference type="SAM" id="MobiDB-lite"/>
    </source>
</evidence>
<feature type="region of interest" description="Disordered" evidence="1">
    <location>
        <begin position="72"/>
        <end position="128"/>
    </location>
</feature>
<feature type="compositionally biased region" description="Basic and acidic residues" evidence="1">
    <location>
        <begin position="74"/>
        <end position="94"/>
    </location>
</feature>
<reference evidence="2 3" key="1">
    <citation type="submission" date="2021-06" db="EMBL/GenBank/DDBJ databases">
        <authorList>
            <person name="Palmer J.M."/>
        </authorList>
    </citation>
    <scope>NUCLEOTIDE SEQUENCE [LARGE SCALE GENOMIC DNA]</scope>
    <source>
        <strain evidence="2 3">GA_2019</strain>
        <tissue evidence="2">Muscle</tissue>
    </source>
</reference>
<keyword evidence="3" id="KW-1185">Reference proteome</keyword>
<dbReference type="EMBL" id="JAHRIO010050321">
    <property type="protein sequence ID" value="MEQ2174341.1"/>
    <property type="molecule type" value="Genomic_DNA"/>
</dbReference>
<evidence type="ECO:0000313" key="3">
    <source>
        <dbReference type="Proteomes" id="UP001476798"/>
    </source>
</evidence>
<organism evidence="2 3">
    <name type="scientific">Goodea atripinnis</name>
    <dbReference type="NCBI Taxonomy" id="208336"/>
    <lineage>
        <taxon>Eukaryota</taxon>
        <taxon>Metazoa</taxon>
        <taxon>Chordata</taxon>
        <taxon>Craniata</taxon>
        <taxon>Vertebrata</taxon>
        <taxon>Euteleostomi</taxon>
        <taxon>Actinopterygii</taxon>
        <taxon>Neopterygii</taxon>
        <taxon>Teleostei</taxon>
        <taxon>Neoteleostei</taxon>
        <taxon>Acanthomorphata</taxon>
        <taxon>Ovalentaria</taxon>
        <taxon>Atherinomorphae</taxon>
        <taxon>Cyprinodontiformes</taxon>
        <taxon>Goodeidae</taxon>
        <taxon>Goodea</taxon>
    </lineage>
</organism>